<dbReference type="InterPro" id="IPR010998">
    <property type="entry name" value="Integrase_recombinase_N"/>
</dbReference>
<dbReference type="Gene3D" id="1.10.150.130">
    <property type="match status" value="1"/>
</dbReference>
<dbReference type="InterPro" id="IPR013762">
    <property type="entry name" value="Integrase-like_cat_sf"/>
</dbReference>
<dbReference type="InterPro" id="IPR011010">
    <property type="entry name" value="DNA_brk_join_enz"/>
</dbReference>
<dbReference type="SUPFAM" id="SSF56349">
    <property type="entry name" value="DNA breaking-rejoining enzymes"/>
    <property type="match status" value="1"/>
</dbReference>
<evidence type="ECO:0000256" key="4">
    <source>
        <dbReference type="ARBA" id="ARBA00023125"/>
    </source>
</evidence>
<protein>
    <submittedName>
        <fullName evidence="9">Tyrosine-type recombinase/integrase</fullName>
    </submittedName>
</protein>
<evidence type="ECO:0000256" key="1">
    <source>
        <dbReference type="ARBA" id="ARBA00003283"/>
    </source>
</evidence>
<feature type="domain" description="Tyr recombinase" evidence="7">
    <location>
        <begin position="112"/>
        <end position="302"/>
    </location>
</feature>
<dbReference type="PANTHER" id="PTHR30349">
    <property type="entry name" value="PHAGE INTEGRASE-RELATED"/>
    <property type="match status" value="1"/>
</dbReference>
<comment type="function">
    <text evidence="1">Site-specific tyrosine recombinase, which acts by catalyzing the cutting and rejoining of the recombining DNA molecules.</text>
</comment>
<dbReference type="Proteomes" id="UP000824169">
    <property type="component" value="Unassembled WGS sequence"/>
</dbReference>
<evidence type="ECO:0000256" key="6">
    <source>
        <dbReference type="PROSITE-ProRule" id="PRU01248"/>
    </source>
</evidence>
<comment type="similarity">
    <text evidence="2">Belongs to the 'phage' integrase family.</text>
</comment>
<dbReference type="PANTHER" id="PTHR30349:SF81">
    <property type="entry name" value="TYROSINE RECOMBINASE XERC"/>
    <property type="match status" value="1"/>
</dbReference>
<dbReference type="EMBL" id="DVOO01000013">
    <property type="protein sequence ID" value="HIV25155.1"/>
    <property type="molecule type" value="Genomic_DNA"/>
</dbReference>
<dbReference type="InterPro" id="IPR044068">
    <property type="entry name" value="CB"/>
</dbReference>
<evidence type="ECO:0000256" key="2">
    <source>
        <dbReference type="ARBA" id="ARBA00008857"/>
    </source>
</evidence>
<evidence type="ECO:0000256" key="5">
    <source>
        <dbReference type="ARBA" id="ARBA00023172"/>
    </source>
</evidence>
<dbReference type="GO" id="GO:0015074">
    <property type="term" value="P:DNA integration"/>
    <property type="evidence" value="ECO:0007669"/>
    <property type="project" value="UniProtKB-KW"/>
</dbReference>
<dbReference type="AlphaFoldDB" id="A0A9D1P283"/>
<dbReference type="InterPro" id="IPR002104">
    <property type="entry name" value="Integrase_catalytic"/>
</dbReference>
<dbReference type="GO" id="GO:0006310">
    <property type="term" value="P:DNA recombination"/>
    <property type="evidence" value="ECO:0007669"/>
    <property type="project" value="UniProtKB-KW"/>
</dbReference>
<dbReference type="GO" id="GO:0003677">
    <property type="term" value="F:DNA binding"/>
    <property type="evidence" value="ECO:0007669"/>
    <property type="project" value="UniProtKB-UniRule"/>
</dbReference>
<keyword evidence="3" id="KW-0229">DNA integration</keyword>
<evidence type="ECO:0000259" key="8">
    <source>
        <dbReference type="PROSITE" id="PS51900"/>
    </source>
</evidence>
<dbReference type="InterPro" id="IPR050090">
    <property type="entry name" value="Tyrosine_recombinase_XerCD"/>
</dbReference>
<dbReference type="Pfam" id="PF00589">
    <property type="entry name" value="Phage_integrase"/>
    <property type="match status" value="1"/>
</dbReference>
<dbReference type="PROSITE" id="PS51898">
    <property type="entry name" value="TYR_RECOMBINASE"/>
    <property type="match status" value="1"/>
</dbReference>
<keyword evidence="4 6" id="KW-0238">DNA-binding</keyword>
<comment type="caution">
    <text evidence="9">The sequence shown here is derived from an EMBL/GenBank/DDBJ whole genome shotgun (WGS) entry which is preliminary data.</text>
</comment>
<evidence type="ECO:0000313" key="9">
    <source>
        <dbReference type="EMBL" id="HIV25155.1"/>
    </source>
</evidence>
<feature type="domain" description="Core-binding (CB)" evidence="8">
    <location>
        <begin position="6"/>
        <end position="90"/>
    </location>
</feature>
<accession>A0A9D1P283</accession>
<proteinExistence type="inferred from homology"/>
<dbReference type="Gene3D" id="1.10.443.10">
    <property type="entry name" value="Intergrase catalytic core"/>
    <property type="match status" value="1"/>
</dbReference>
<keyword evidence="5" id="KW-0233">DNA recombination</keyword>
<dbReference type="InterPro" id="IPR004107">
    <property type="entry name" value="Integrase_SAM-like_N"/>
</dbReference>
<organism evidence="9 10">
    <name type="scientific">Candidatus Scatomonas pullistercoris</name>
    <dbReference type="NCBI Taxonomy" id="2840920"/>
    <lineage>
        <taxon>Bacteria</taxon>
        <taxon>Bacillati</taxon>
        <taxon>Bacillota</taxon>
        <taxon>Clostridia</taxon>
        <taxon>Lachnospirales</taxon>
        <taxon>Lachnospiraceae</taxon>
        <taxon>Lachnospiraceae incertae sedis</taxon>
        <taxon>Candidatus Scatomonas</taxon>
    </lineage>
</organism>
<evidence type="ECO:0000259" key="7">
    <source>
        <dbReference type="PROSITE" id="PS51898"/>
    </source>
</evidence>
<gene>
    <name evidence="9" type="ORF">IAB71_05115</name>
</gene>
<sequence length="311" mass="36626">MECSVRQMREWMEEFLCRMKVERNLSENTRKAYACDLKGFCRWLESGEAGMLDAGRVFQYFKYLQEEKSLKPRSVRRHYASLQQFFRFLEEVYGIHEKFFRFSSRKFQIPQSLPKVLTGEEIRRLLEEIRRDMREARSEDQIYLALRNLCIIECLFSMGLRVGEAAALNTGDYDPSERSVLIRGKGSRERVLYISSETVCRELNVWMLLRKAFLPRNEALFLNRQGGRISIYNIEKIFSKYRNRAKINPSATPHSLRHSFATQLLNNGAGIRDVQELLGHSSILTTQIYTEVSLNRKREVLMKYNGRNFIA</sequence>
<name>A0A9D1P283_9FIRM</name>
<evidence type="ECO:0000313" key="10">
    <source>
        <dbReference type="Proteomes" id="UP000824169"/>
    </source>
</evidence>
<evidence type="ECO:0000256" key="3">
    <source>
        <dbReference type="ARBA" id="ARBA00022908"/>
    </source>
</evidence>
<dbReference type="Pfam" id="PF02899">
    <property type="entry name" value="Phage_int_SAM_1"/>
    <property type="match status" value="1"/>
</dbReference>
<reference evidence="9" key="1">
    <citation type="submission" date="2020-10" db="EMBL/GenBank/DDBJ databases">
        <authorList>
            <person name="Gilroy R."/>
        </authorList>
    </citation>
    <scope>NUCLEOTIDE SEQUENCE</scope>
    <source>
        <strain evidence="9">CHK188-20938</strain>
    </source>
</reference>
<dbReference type="PROSITE" id="PS51900">
    <property type="entry name" value="CB"/>
    <property type="match status" value="1"/>
</dbReference>
<reference evidence="9" key="2">
    <citation type="journal article" date="2021" name="PeerJ">
        <title>Extensive microbial diversity within the chicken gut microbiome revealed by metagenomics and culture.</title>
        <authorList>
            <person name="Gilroy R."/>
            <person name="Ravi A."/>
            <person name="Getino M."/>
            <person name="Pursley I."/>
            <person name="Horton D.L."/>
            <person name="Alikhan N.F."/>
            <person name="Baker D."/>
            <person name="Gharbi K."/>
            <person name="Hall N."/>
            <person name="Watson M."/>
            <person name="Adriaenssens E.M."/>
            <person name="Foster-Nyarko E."/>
            <person name="Jarju S."/>
            <person name="Secka A."/>
            <person name="Antonio M."/>
            <person name="Oren A."/>
            <person name="Chaudhuri R.R."/>
            <person name="La Ragione R."/>
            <person name="Hildebrand F."/>
            <person name="Pallen M.J."/>
        </authorList>
    </citation>
    <scope>NUCLEOTIDE SEQUENCE</scope>
    <source>
        <strain evidence="9">CHK188-20938</strain>
    </source>
</reference>